<protein>
    <submittedName>
        <fullName evidence="1">Fatty acid-binding protein</fullName>
    </submittedName>
</protein>
<accession>A0AAV4DZU8</accession>
<gene>
    <name evidence="1" type="ORF">PoB_007605700</name>
</gene>
<dbReference type="GO" id="GO:0008289">
    <property type="term" value="F:lipid binding"/>
    <property type="evidence" value="ECO:0007669"/>
    <property type="project" value="UniProtKB-KW"/>
</dbReference>
<dbReference type="AlphaFoldDB" id="A0AAV4DZU8"/>
<evidence type="ECO:0000313" key="1">
    <source>
        <dbReference type="EMBL" id="GFO49552.1"/>
    </source>
</evidence>
<keyword evidence="2" id="KW-1185">Reference proteome</keyword>
<comment type="caution">
    <text evidence="1">The sequence shown here is derived from an EMBL/GenBank/DDBJ whole genome shotgun (WGS) entry which is preliminary data.</text>
</comment>
<proteinExistence type="predicted"/>
<dbReference type="Pfam" id="PF14651">
    <property type="entry name" value="Lipocalin_7"/>
    <property type="match status" value="1"/>
</dbReference>
<organism evidence="1 2">
    <name type="scientific">Plakobranchus ocellatus</name>
    <dbReference type="NCBI Taxonomy" id="259542"/>
    <lineage>
        <taxon>Eukaryota</taxon>
        <taxon>Metazoa</taxon>
        <taxon>Spiralia</taxon>
        <taxon>Lophotrochozoa</taxon>
        <taxon>Mollusca</taxon>
        <taxon>Gastropoda</taxon>
        <taxon>Heterobranchia</taxon>
        <taxon>Euthyneura</taxon>
        <taxon>Panpulmonata</taxon>
        <taxon>Sacoglossa</taxon>
        <taxon>Placobranchoidea</taxon>
        <taxon>Plakobranchidae</taxon>
        <taxon>Plakobranchus</taxon>
    </lineage>
</organism>
<dbReference type="InterPro" id="IPR012674">
    <property type="entry name" value="Calycin"/>
</dbReference>
<reference evidence="1 2" key="1">
    <citation type="journal article" date="2021" name="Elife">
        <title>Chloroplast acquisition without the gene transfer in kleptoplastic sea slugs, Plakobranchus ocellatus.</title>
        <authorList>
            <person name="Maeda T."/>
            <person name="Takahashi S."/>
            <person name="Yoshida T."/>
            <person name="Shimamura S."/>
            <person name="Takaki Y."/>
            <person name="Nagai Y."/>
            <person name="Toyoda A."/>
            <person name="Suzuki Y."/>
            <person name="Arimoto A."/>
            <person name="Ishii H."/>
            <person name="Satoh N."/>
            <person name="Nishiyama T."/>
            <person name="Hasebe M."/>
            <person name="Maruyama T."/>
            <person name="Minagawa J."/>
            <person name="Obokata J."/>
            <person name="Shigenobu S."/>
        </authorList>
    </citation>
    <scope>NUCLEOTIDE SEQUENCE [LARGE SCALE GENOMIC DNA]</scope>
</reference>
<evidence type="ECO:0000313" key="2">
    <source>
        <dbReference type="Proteomes" id="UP000735302"/>
    </source>
</evidence>
<dbReference type="CDD" id="cd00742">
    <property type="entry name" value="FABP"/>
    <property type="match status" value="1"/>
</dbReference>
<dbReference type="EMBL" id="BLXT01008494">
    <property type="protein sequence ID" value="GFO49552.1"/>
    <property type="molecule type" value="Genomic_DNA"/>
</dbReference>
<dbReference type="Proteomes" id="UP000735302">
    <property type="component" value="Unassembled WGS sequence"/>
</dbReference>
<name>A0AAV4DZU8_9GAST</name>
<sequence length="138" mass="15104">MDSSFIGSWKLDPSKNVGMEAFGKAMGLPPDQVENYNKLSYVVTMTQDGEKFTVSVDFAGAMPNRSYTMKLGETIDYNSAAGVTAKLTVTMDNGKVLETYENEEKKTKWTVQRSVAGNEMTAVTKLGDATLTQVLIKV</sequence>
<dbReference type="Gene3D" id="2.40.128.20">
    <property type="match status" value="1"/>
</dbReference>
<dbReference type="SUPFAM" id="SSF50814">
    <property type="entry name" value="Lipocalins"/>
    <property type="match status" value="1"/>
</dbReference>